<protein>
    <submittedName>
        <fullName evidence="2">Heat shock protein HslJ</fullName>
    </submittedName>
</protein>
<evidence type="ECO:0000259" key="1">
    <source>
        <dbReference type="Pfam" id="PF03724"/>
    </source>
</evidence>
<dbReference type="PROSITE" id="PS51257">
    <property type="entry name" value="PROKAR_LIPOPROTEIN"/>
    <property type="match status" value="1"/>
</dbReference>
<dbReference type="STRING" id="1150368.SAMN02927921_00328"/>
<name>A0A1K1M2J2_9FLAO</name>
<dbReference type="InterPro" id="IPR053147">
    <property type="entry name" value="Hsp_HslJ-like"/>
</dbReference>
<dbReference type="PANTHER" id="PTHR35535:SF1">
    <property type="entry name" value="HEAT SHOCK PROTEIN HSLJ"/>
    <property type="match status" value="1"/>
</dbReference>
<dbReference type="EMBL" id="FPJE01000002">
    <property type="protein sequence ID" value="SFW17312.1"/>
    <property type="molecule type" value="Genomic_DNA"/>
</dbReference>
<reference evidence="2 3" key="1">
    <citation type="submission" date="2016-11" db="EMBL/GenBank/DDBJ databases">
        <authorList>
            <person name="Jaros S."/>
            <person name="Januszkiewicz K."/>
            <person name="Wedrychowicz H."/>
        </authorList>
    </citation>
    <scope>NUCLEOTIDE SEQUENCE [LARGE SCALE GENOMIC DNA]</scope>
    <source>
        <strain evidence="2 3">CGMCC 1.12145</strain>
    </source>
</reference>
<evidence type="ECO:0000313" key="3">
    <source>
        <dbReference type="Proteomes" id="UP000182248"/>
    </source>
</evidence>
<feature type="domain" description="DUF306" evidence="1">
    <location>
        <begin position="31"/>
        <end position="139"/>
    </location>
</feature>
<keyword evidence="2" id="KW-0346">Stress response</keyword>
<gene>
    <name evidence="2" type="ORF">SAMN02927921_00328</name>
</gene>
<dbReference type="AlphaFoldDB" id="A0A1K1M2J2"/>
<accession>A0A1K1M2J2</accession>
<dbReference type="OrthoDB" id="880459at2"/>
<dbReference type="Gene3D" id="2.40.128.270">
    <property type="match status" value="1"/>
</dbReference>
<dbReference type="RefSeq" id="WP_083564728.1">
    <property type="nucleotide sequence ID" value="NZ_FPJE01000002.1"/>
</dbReference>
<dbReference type="Proteomes" id="UP000182248">
    <property type="component" value="Unassembled WGS sequence"/>
</dbReference>
<organism evidence="2 3">
    <name type="scientific">Sinomicrobium oceani</name>
    <dbReference type="NCBI Taxonomy" id="1150368"/>
    <lineage>
        <taxon>Bacteria</taxon>
        <taxon>Pseudomonadati</taxon>
        <taxon>Bacteroidota</taxon>
        <taxon>Flavobacteriia</taxon>
        <taxon>Flavobacteriales</taxon>
        <taxon>Flavobacteriaceae</taxon>
        <taxon>Sinomicrobium</taxon>
    </lineage>
</organism>
<proteinExistence type="predicted"/>
<dbReference type="Pfam" id="PF03724">
    <property type="entry name" value="META"/>
    <property type="match status" value="1"/>
</dbReference>
<dbReference type="InterPro" id="IPR005184">
    <property type="entry name" value="DUF306_Meta_HslJ"/>
</dbReference>
<dbReference type="PANTHER" id="PTHR35535">
    <property type="entry name" value="HEAT SHOCK PROTEIN HSLJ"/>
    <property type="match status" value="1"/>
</dbReference>
<dbReference type="InterPro" id="IPR038670">
    <property type="entry name" value="HslJ-like_sf"/>
</dbReference>
<sequence length="145" mass="16303">MKNIFRMFVLVYSMVAILVSCNSEQKDPLETLSSKVWKLDSFAGEKADSLSFANGMPYLEFDKEKMHVSGFSGCNRLMGGFTVGEDHRINLDKLASTKMACMGVNKETDFLAALGKADHYKVKDRTLQLRSGDEELMTFVPKEDQ</sequence>
<evidence type="ECO:0000313" key="2">
    <source>
        <dbReference type="EMBL" id="SFW17312.1"/>
    </source>
</evidence>
<keyword evidence="3" id="KW-1185">Reference proteome</keyword>